<dbReference type="EMBL" id="JADEWN010000062">
    <property type="protein sequence ID" value="MBE9192687.1"/>
    <property type="molecule type" value="Genomic_DNA"/>
</dbReference>
<dbReference type="RefSeq" id="WP_193934104.1">
    <property type="nucleotide sequence ID" value="NZ_CAWPMZ010000099.1"/>
</dbReference>
<proteinExistence type="predicted"/>
<protein>
    <recommendedName>
        <fullName evidence="1">Type ISP restriction-modification enzyme LLaBIII C-terminal specificity domain-containing protein</fullName>
    </recommendedName>
</protein>
<keyword evidence="3" id="KW-1185">Reference proteome</keyword>
<evidence type="ECO:0000313" key="2">
    <source>
        <dbReference type="EMBL" id="MBE9192687.1"/>
    </source>
</evidence>
<organism evidence="2 3">
    <name type="scientific">Gloeocapsopsis crepidinum LEGE 06123</name>
    <dbReference type="NCBI Taxonomy" id="588587"/>
    <lineage>
        <taxon>Bacteria</taxon>
        <taxon>Bacillati</taxon>
        <taxon>Cyanobacteriota</taxon>
        <taxon>Cyanophyceae</taxon>
        <taxon>Oscillatoriophycideae</taxon>
        <taxon>Chroococcales</taxon>
        <taxon>Chroococcaceae</taxon>
        <taxon>Gloeocapsopsis</taxon>
    </lineage>
</organism>
<sequence length="173" mass="20384">MNTVVEQHVRNRQLSNKQDNKLYPALRKAAWHEVHSQRQGRLIADVRIRGIMRIYSQKRNDEQPMSILADYPVIGNNIVEAVRYAEPKQSDENGLIWINKKQYFKNIPSQVWNYQICQKWIKEREGSYLSNKDIRQYQRIVTALNEMIELMAGIEAVFQLGSNKEQLFIAAHQ</sequence>
<dbReference type="Pfam" id="PF18135">
    <property type="entry name" value="Type_ISP_C"/>
    <property type="match status" value="1"/>
</dbReference>
<evidence type="ECO:0000313" key="3">
    <source>
        <dbReference type="Proteomes" id="UP000651156"/>
    </source>
</evidence>
<dbReference type="Proteomes" id="UP000651156">
    <property type="component" value="Unassembled WGS sequence"/>
</dbReference>
<accession>A0ABR9UWK9</accession>
<dbReference type="InterPro" id="IPR041635">
    <property type="entry name" value="Type_ISP_LLaBIII_C"/>
</dbReference>
<evidence type="ECO:0000259" key="1">
    <source>
        <dbReference type="Pfam" id="PF18135"/>
    </source>
</evidence>
<comment type="caution">
    <text evidence="2">The sequence shown here is derived from an EMBL/GenBank/DDBJ whole genome shotgun (WGS) entry which is preliminary data.</text>
</comment>
<feature type="domain" description="Type ISP restriction-modification enzyme LLaBIII C-terminal specificity" evidence="1">
    <location>
        <begin position="69"/>
        <end position="151"/>
    </location>
</feature>
<name>A0ABR9UWK9_9CHRO</name>
<gene>
    <name evidence="2" type="ORF">IQ230_20500</name>
</gene>
<reference evidence="2 3" key="1">
    <citation type="submission" date="2020-10" db="EMBL/GenBank/DDBJ databases">
        <authorList>
            <person name="Castelo-Branco R."/>
            <person name="Eusebio N."/>
            <person name="Adriana R."/>
            <person name="Vieira A."/>
            <person name="Brugerolle De Fraissinette N."/>
            <person name="Rezende De Castro R."/>
            <person name="Schneider M.P."/>
            <person name="Vasconcelos V."/>
            <person name="Leao P.N."/>
        </authorList>
    </citation>
    <scope>NUCLEOTIDE SEQUENCE [LARGE SCALE GENOMIC DNA]</scope>
    <source>
        <strain evidence="2 3">LEGE 06123</strain>
    </source>
</reference>